<proteinExistence type="predicted"/>
<keyword evidence="4" id="KW-1185">Reference proteome</keyword>
<feature type="signal peptide" evidence="2">
    <location>
        <begin position="1"/>
        <end position="19"/>
    </location>
</feature>
<comment type="caution">
    <text evidence="3">The sequence shown here is derived from an EMBL/GenBank/DDBJ whole genome shotgun (WGS) entry which is preliminary data.</text>
</comment>
<accession>A0A5M9JXR3</accession>
<keyword evidence="2" id="KW-0732">Signal</keyword>
<protein>
    <submittedName>
        <fullName evidence="3">Uncharacterized protein</fullName>
    </submittedName>
</protein>
<evidence type="ECO:0000256" key="2">
    <source>
        <dbReference type="SAM" id="SignalP"/>
    </source>
</evidence>
<organism evidence="3 4">
    <name type="scientific">Monilinia fructicola</name>
    <name type="common">Brown rot fungus</name>
    <name type="synonym">Ciboria fructicola</name>
    <dbReference type="NCBI Taxonomy" id="38448"/>
    <lineage>
        <taxon>Eukaryota</taxon>
        <taxon>Fungi</taxon>
        <taxon>Dikarya</taxon>
        <taxon>Ascomycota</taxon>
        <taxon>Pezizomycotina</taxon>
        <taxon>Leotiomycetes</taxon>
        <taxon>Helotiales</taxon>
        <taxon>Sclerotiniaceae</taxon>
        <taxon>Monilinia</taxon>
    </lineage>
</organism>
<dbReference type="Proteomes" id="UP000322873">
    <property type="component" value="Unassembled WGS sequence"/>
</dbReference>
<dbReference type="AlphaFoldDB" id="A0A5M9JXR3"/>
<evidence type="ECO:0000256" key="1">
    <source>
        <dbReference type="SAM" id="MobiDB-lite"/>
    </source>
</evidence>
<dbReference type="VEuPathDB" id="FungiDB:MFRU_038g00420"/>
<sequence length="427" mass="46976">MQLQFTIPLALLMLSTTSAVDIKRYEGGVCGEDDQPIQCINALERRCCTFGPSSVATWSVEFQLVAPGSIGNWFKPSSGPWNYCGGYVKNSVIAAESGTICMEAQDITDVDINDGANWRQVTGKTPITKVLQQTGSIISKLNGALLPNPIVKGSRNVHNRNLQHTQREEEPSCIGKHYGTIYGRAQGSNESGFYVLRGSAESHKRWSDVRREYESRVGTYKKEVRGELVRLAGGTYYESLDHVPRWHTETEMERLLSGEFEANEATVATAWEELKNMLNKTEARRVEALALDGLHKVWNSTVSNRSLPELTDRSSADTTLVDEENDGAVTGDSFPWISSRDSAESATSDGELIREAADQSAAEIGDSFPWPSSRDSAERAASDEESTGDQSAAEIGDSFPWIVSRDNEDKTNERDTPTSTVPSDSFP</sequence>
<feature type="compositionally biased region" description="Polar residues" evidence="1">
    <location>
        <begin position="417"/>
        <end position="427"/>
    </location>
</feature>
<name>A0A5M9JXR3_MONFR</name>
<reference evidence="3 4" key="1">
    <citation type="submission" date="2019-06" db="EMBL/GenBank/DDBJ databases">
        <title>Genome Sequence of the Brown Rot Fungal Pathogen Monilinia fructicola.</title>
        <authorList>
            <person name="De Miccolis Angelini R.M."/>
            <person name="Landi L."/>
            <person name="Abate D."/>
            <person name="Pollastro S."/>
            <person name="Romanazzi G."/>
            <person name="Faretra F."/>
        </authorList>
    </citation>
    <scope>NUCLEOTIDE SEQUENCE [LARGE SCALE GENOMIC DNA]</scope>
    <source>
        <strain evidence="3 4">Mfrc123</strain>
    </source>
</reference>
<evidence type="ECO:0000313" key="4">
    <source>
        <dbReference type="Proteomes" id="UP000322873"/>
    </source>
</evidence>
<evidence type="ECO:0000313" key="3">
    <source>
        <dbReference type="EMBL" id="KAA8573427.1"/>
    </source>
</evidence>
<dbReference type="EMBL" id="VICG01000003">
    <property type="protein sequence ID" value="KAA8573427.1"/>
    <property type="molecule type" value="Genomic_DNA"/>
</dbReference>
<feature type="compositionally biased region" description="Basic and acidic residues" evidence="1">
    <location>
        <begin position="405"/>
        <end position="416"/>
    </location>
</feature>
<feature type="region of interest" description="Disordered" evidence="1">
    <location>
        <begin position="308"/>
        <end position="427"/>
    </location>
</feature>
<feature type="chain" id="PRO_5024272215" evidence="2">
    <location>
        <begin position="20"/>
        <end position="427"/>
    </location>
</feature>
<gene>
    <name evidence="3" type="ORF">EYC84_005013</name>
</gene>